<feature type="compositionally biased region" description="Pro residues" evidence="1">
    <location>
        <begin position="102"/>
        <end position="121"/>
    </location>
</feature>
<dbReference type="CDD" id="cd12797">
    <property type="entry name" value="M23_peptidase"/>
    <property type="match status" value="1"/>
</dbReference>
<evidence type="ECO:0000313" key="4">
    <source>
        <dbReference type="EMBL" id="MFC3672173.1"/>
    </source>
</evidence>
<evidence type="ECO:0000256" key="1">
    <source>
        <dbReference type="SAM" id="MobiDB-lite"/>
    </source>
</evidence>
<evidence type="ECO:0000259" key="3">
    <source>
        <dbReference type="PROSITE" id="PS51782"/>
    </source>
</evidence>
<reference evidence="5" key="1">
    <citation type="journal article" date="2019" name="Int. J. Syst. Evol. Microbiol.">
        <title>The Global Catalogue of Microorganisms (GCM) 10K type strain sequencing project: providing services to taxonomists for standard genome sequencing and annotation.</title>
        <authorList>
            <consortium name="The Broad Institute Genomics Platform"/>
            <consortium name="The Broad Institute Genome Sequencing Center for Infectious Disease"/>
            <person name="Wu L."/>
            <person name="Ma J."/>
        </authorList>
    </citation>
    <scope>NUCLEOTIDE SEQUENCE [LARGE SCALE GENOMIC DNA]</scope>
    <source>
        <strain evidence="5">KCTC 42224</strain>
    </source>
</reference>
<dbReference type="Gene3D" id="3.10.350.10">
    <property type="entry name" value="LysM domain"/>
    <property type="match status" value="1"/>
</dbReference>
<dbReference type="SMART" id="SM00257">
    <property type="entry name" value="LysM"/>
    <property type="match status" value="1"/>
</dbReference>
<accession>A0ABV7V4Z3</accession>
<feature type="chain" id="PRO_5046870607" evidence="2">
    <location>
        <begin position="22"/>
        <end position="257"/>
    </location>
</feature>
<dbReference type="Proteomes" id="UP001595683">
    <property type="component" value="Unassembled WGS sequence"/>
</dbReference>
<proteinExistence type="predicted"/>
<dbReference type="Pfam" id="PF01476">
    <property type="entry name" value="LysM"/>
    <property type="match status" value="1"/>
</dbReference>
<dbReference type="InterPro" id="IPR011055">
    <property type="entry name" value="Dup_hybrid_motif"/>
</dbReference>
<name>A0ABV7V4Z3_9SPHN</name>
<dbReference type="InterPro" id="IPR050570">
    <property type="entry name" value="Cell_wall_metabolism_enzyme"/>
</dbReference>
<dbReference type="PANTHER" id="PTHR21666">
    <property type="entry name" value="PEPTIDASE-RELATED"/>
    <property type="match status" value="1"/>
</dbReference>
<evidence type="ECO:0000313" key="5">
    <source>
        <dbReference type="Proteomes" id="UP001595683"/>
    </source>
</evidence>
<sequence length="257" mass="27259">MARPHSLGLALALLLAAPALAQPRQSQPPSYESPIIAWTYVVQPGDTFAAIARRMGVSMAALAAENRVPLPYLITQGQVLRRPSPPQAPQALKPASPTAPVRRPPPAARPAPPPRPVPTPAPSHAREAGAPRLAWPTSGTIVARYGVPHPGGRANNGIDLAAFTGMSVHAAAAGRVVFAGNEPERFGQLIVIDHGGGWVTAYAYLGRVDVQEGQRVLARQAIARIGKSGEAKKPTLHFELRRDNVPRDPAPYLPVRL</sequence>
<evidence type="ECO:0000256" key="2">
    <source>
        <dbReference type="SAM" id="SignalP"/>
    </source>
</evidence>
<dbReference type="InterPro" id="IPR036779">
    <property type="entry name" value="LysM_dom_sf"/>
</dbReference>
<dbReference type="RefSeq" id="WP_229815548.1">
    <property type="nucleotide sequence ID" value="NZ_BMZP01000019.1"/>
</dbReference>
<gene>
    <name evidence="4" type="ORF">ACFOOT_12145</name>
</gene>
<dbReference type="PROSITE" id="PS51782">
    <property type="entry name" value="LYSM"/>
    <property type="match status" value="1"/>
</dbReference>
<dbReference type="EMBL" id="JBHRYE010000020">
    <property type="protein sequence ID" value="MFC3672173.1"/>
    <property type="molecule type" value="Genomic_DNA"/>
</dbReference>
<dbReference type="InterPro" id="IPR018392">
    <property type="entry name" value="LysM"/>
</dbReference>
<dbReference type="Pfam" id="PF01551">
    <property type="entry name" value="Peptidase_M23"/>
    <property type="match status" value="1"/>
</dbReference>
<dbReference type="InterPro" id="IPR016047">
    <property type="entry name" value="M23ase_b-sheet_dom"/>
</dbReference>
<protein>
    <submittedName>
        <fullName evidence="4">Peptidoglycan DD-metalloendopeptidase family protein</fullName>
    </submittedName>
</protein>
<feature type="region of interest" description="Disordered" evidence="1">
    <location>
        <begin position="81"/>
        <end position="133"/>
    </location>
</feature>
<comment type="caution">
    <text evidence="4">The sequence shown here is derived from an EMBL/GenBank/DDBJ whole genome shotgun (WGS) entry which is preliminary data.</text>
</comment>
<keyword evidence="2" id="KW-0732">Signal</keyword>
<keyword evidence="5" id="KW-1185">Reference proteome</keyword>
<dbReference type="CDD" id="cd00118">
    <property type="entry name" value="LysM"/>
    <property type="match status" value="1"/>
</dbReference>
<feature type="domain" description="LysM" evidence="3">
    <location>
        <begin position="38"/>
        <end position="82"/>
    </location>
</feature>
<feature type="signal peptide" evidence="2">
    <location>
        <begin position="1"/>
        <end position="21"/>
    </location>
</feature>
<dbReference type="Gene3D" id="2.70.70.10">
    <property type="entry name" value="Glucose Permease (Domain IIA)"/>
    <property type="match status" value="1"/>
</dbReference>
<organism evidence="4 5">
    <name type="scientific">Novosphingobium pokkalii</name>
    <dbReference type="NCBI Taxonomy" id="1770194"/>
    <lineage>
        <taxon>Bacteria</taxon>
        <taxon>Pseudomonadati</taxon>
        <taxon>Pseudomonadota</taxon>
        <taxon>Alphaproteobacteria</taxon>
        <taxon>Sphingomonadales</taxon>
        <taxon>Sphingomonadaceae</taxon>
        <taxon>Novosphingobium</taxon>
    </lineage>
</organism>
<dbReference type="SUPFAM" id="SSF51261">
    <property type="entry name" value="Duplicated hybrid motif"/>
    <property type="match status" value="1"/>
</dbReference>
<dbReference type="PANTHER" id="PTHR21666:SF270">
    <property type="entry name" value="MUREIN HYDROLASE ACTIVATOR ENVC"/>
    <property type="match status" value="1"/>
</dbReference>